<dbReference type="GO" id="GO:0003677">
    <property type="term" value="F:DNA binding"/>
    <property type="evidence" value="ECO:0007669"/>
    <property type="project" value="UniProtKB-KW"/>
</dbReference>
<gene>
    <name evidence="8" type="ORF">COHA_002061</name>
</gene>
<comment type="subcellular location">
    <subcellularLocation>
        <location evidence="1">Nucleus</location>
    </subcellularLocation>
</comment>
<accession>A0AAD5H7S4</accession>
<evidence type="ECO:0000256" key="2">
    <source>
        <dbReference type="ARBA" id="ARBA00023015"/>
    </source>
</evidence>
<evidence type="ECO:0000259" key="7">
    <source>
        <dbReference type="PROSITE" id="PS51032"/>
    </source>
</evidence>
<evidence type="ECO:0000256" key="4">
    <source>
        <dbReference type="ARBA" id="ARBA00023163"/>
    </source>
</evidence>
<dbReference type="SMART" id="SM00380">
    <property type="entry name" value="AP2"/>
    <property type="match status" value="2"/>
</dbReference>
<organism evidence="8 9">
    <name type="scientific">Chlorella ohadii</name>
    <dbReference type="NCBI Taxonomy" id="2649997"/>
    <lineage>
        <taxon>Eukaryota</taxon>
        <taxon>Viridiplantae</taxon>
        <taxon>Chlorophyta</taxon>
        <taxon>core chlorophytes</taxon>
        <taxon>Trebouxiophyceae</taxon>
        <taxon>Chlorellales</taxon>
        <taxon>Chlorellaceae</taxon>
        <taxon>Chlorella clade</taxon>
        <taxon>Chlorella</taxon>
    </lineage>
</organism>
<dbReference type="Proteomes" id="UP001205105">
    <property type="component" value="Unassembled WGS sequence"/>
</dbReference>
<dbReference type="SUPFAM" id="SSF54171">
    <property type="entry name" value="DNA-binding domain"/>
    <property type="match status" value="2"/>
</dbReference>
<keyword evidence="9" id="KW-1185">Reference proteome</keyword>
<sequence length="332" mass="34351">MPPAAQATGPQPGQQGRKRSSSSSGSEGRPAAKRPVLVTLERSGRQSPSPLPCPSATGAASASGFRGVTYHQRTGRFESHIWCGKKQVYLGGWDNGSQAALAYDVAALRLRGDGTTTLNYHPAYYRGVAQQLAGHSIEEVVAALRALSRGGRGSRLPSSLFRGGKWEARIGTADRSAASKRYVYLGLHDSEVAAAMAYDRAAIREKGVDAATNFHLAEYAEELDSAQLADALQRGIITQADLHLRQQVAAVVAAGGHPGVLLSSTAEAAAVAAGSPSLYDSEPQSSAATQSAPGSPDLASLLFDCVCLDGESPTSVLPNVAAATAAGKAAAW</sequence>
<dbReference type="Gene3D" id="3.30.730.10">
    <property type="entry name" value="AP2/ERF domain"/>
    <property type="match status" value="2"/>
</dbReference>
<dbReference type="Pfam" id="PF00847">
    <property type="entry name" value="AP2"/>
    <property type="match status" value="1"/>
</dbReference>
<protein>
    <recommendedName>
        <fullName evidence="7">AP2/ERF domain-containing protein</fullName>
    </recommendedName>
</protein>
<keyword evidence="5" id="KW-0539">Nucleus</keyword>
<dbReference type="PANTHER" id="PTHR32467">
    <property type="entry name" value="AP2-LIKE ETHYLENE-RESPONSIVE TRANSCRIPTION FACTOR"/>
    <property type="match status" value="1"/>
</dbReference>
<evidence type="ECO:0000256" key="5">
    <source>
        <dbReference type="ARBA" id="ARBA00023242"/>
    </source>
</evidence>
<dbReference type="GO" id="GO:0005634">
    <property type="term" value="C:nucleus"/>
    <property type="evidence" value="ECO:0007669"/>
    <property type="project" value="UniProtKB-SubCell"/>
</dbReference>
<feature type="region of interest" description="Disordered" evidence="6">
    <location>
        <begin position="1"/>
        <end position="62"/>
    </location>
</feature>
<evidence type="ECO:0000256" key="1">
    <source>
        <dbReference type="ARBA" id="ARBA00004123"/>
    </source>
</evidence>
<dbReference type="EMBL" id="JADXDR010000032">
    <property type="protein sequence ID" value="KAI7844263.1"/>
    <property type="molecule type" value="Genomic_DNA"/>
</dbReference>
<feature type="compositionally biased region" description="Low complexity" evidence="6">
    <location>
        <begin position="1"/>
        <end position="29"/>
    </location>
</feature>
<dbReference type="AlphaFoldDB" id="A0AAD5H7S4"/>
<feature type="domain" description="AP2/ERF" evidence="7">
    <location>
        <begin position="64"/>
        <end position="121"/>
    </location>
</feature>
<comment type="caution">
    <text evidence="8">The sequence shown here is derived from an EMBL/GenBank/DDBJ whole genome shotgun (WGS) entry which is preliminary data.</text>
</comment>
<keyword evidence="2" id="KW-0805">Transcription regulation</keyword>
<dbReference type="PANTHER" id="PTHR32467:SF90">
    <property type="entry name" value="AP2-LIKE ETHYLENE-RESPONSIVE TRANSCRIPTION FACTOR AIL1"/>
    <property type="match status" value="1"/>
</dbReference>
<dbReference type="CDD" id="cd00018">
    <property type="entry name" value="AP2"/>
    <property type="match status" value="1"/>
</dbReference>
<keyword evidence="3" id="KW-0238">DNA-binding</keyword>
<name>A0AAD5H7S4_9CHLO</name>
<evidence type="ECO:0000313" key="9">
    <source>
        <dbReference type="Proteomes" id="UP001205105"/>
    </source>
</evidence>
<reference evidence="8" key="1">
    <citation type="submission" date="2020-11" db="EMBL/GenBank/DDBJ databases">
        <title>Chlorella ohadii genome sequencing and assembly.</title>
        <authorList>
            <person name="Murik O."/>
            <person name="Treves H."/>
            <person name="Kedem I."/>
            <person name="Shotland Y."/>
            <person name="Kaplan A."/>
        </authorList>
    </citation>
    <scope>NUCLEOTIDE SEQUENCE</scope>
    <source>
        <strain evidence="8">1</strain>
    </source>
</reference>
<feature type="domain" description="AP2/ERF" evidence="7">
    <location>
        <begin position="124"/>
        <end position="215"/>
    </location>
</feature>
<evidence type="ECO:0000313" key="8">
    <source>
        <dbReference type="EMBL" id="KAI7844263.1"/>
    </source>
</evidence>
<proteinExistence type="predicted"/>
<evidence type="ECO:0000256" key="3">
    <source>
        <dbReference type="ARBA" id="ARBA00023125"/>
    </source>
</evidence>
<dbReference type="InterPro" id="IPR036955">
    <property type="entry name" value="AP2/ERF_dom_sf"/>
</dbReference>
<evidence type="ECO:0000256" key="6">
    <source>
        <dbReference type="SAM" id="MobiDB-lite"/>
    </source>
</evidence>
<dbReference type="InterPro" id="IPR001471">
    <property type="entry name" value="AP2/ERF_dom"/>
</dbReference>
<dbReference type="GO" id="GO:0003700">
    <property type="term" value="F:DNA-binding transcription factor activity"/>
    <property type="evidence" value="ECO:0007669"/>
    <property type="project" value="InterPro"/>
</dbReference>
<dbReference type="PROSITE" id="PS51032">
    <property type="entry name" value="AP2_ERF"/>
    <property type="match status" value="2"/>
</dbReference>
<keyword evidence="4" id="KW-0804">Transcription</keyword>
<dbReference type="InterPro" id="IPR016177">
    <property type="entry name" value="DNA-bd_dom_sf"/>
</dbReference>